<dbReference type="PANTHER" id="PTHR43135">
    <property type="entry name" value="ALPHA-D-RIBOSE 1-METHYLPHOSPHONATE 5-TRIPHOSPHATE DIPHOSPHATASE"/>
    <property type="match status" value="1"/>
</dbReference>
<dbReference type="Pfam" id="PF01979">
    <property type="entry name" value="Amidohydro_1"/>
    <property type="match status" value="1"/>
</dbReference>
<gene>
    <name evidence="2" type="ORF">HMPREF7215_0961</name>
</gene>
<evidence type="ECO:0000313" key="2">
    <source>
        <dbReference type="EMBL" id="EFB90069.1"/>
    </source>
</evidence>
<sequence>MLALKNAKVITVAGTTYEKGTILVDAGKIRAVGKNVRIPQGCEVMDLTGKWVTPGFIDAHTHISTFNEPTTLPSIVDGNEKTDPVTAQVRGIDALNPFDMAIEASRRAGFSTCYTGPGSANVCGGIGVGFKTKQGSTVYDIALPGTEHMKFAMGENPKRVYGLEQHKMPMTRMGLAAVMRKVLYEALDYSDELRLGEKDLAKKPKRNFLLDELVPVVRGTRKCRIHAHRADDIVTAVRIAEEFHLDFSIEHCTEGYKILDFLKEHRVDCVVGPLTMGPSKMEIWGRRLTTPAQFEAAGINFCLTQDTSSGTKYLPVYVGMCIARGLSEKTAFEAVTIRPARLLGLADRIGSIEVGKDADLAIWSGNPFSNLTLCEKTIIDGEVYDNLAAGLD</sequence>
<keyword evidence="3" id="KW-1185">Reference proteome</keyword>
<dbReference type="Proteomes" id="UP000006462">
    <property type="component" value="Unassembled WGS sequence"/>
</dbReference>
<dbReference type="InterPro" id="IPR032466">
    <property type="entry name" value="Metal_Hydrolase"/>
</dbReference>
<evidence type="ECO:0000259" key="1">
    <source>
        <dbReference type="Pfam" id="PF01979"/>
    </source>
</evidence>
<dbReference type="RefSeq" id="WP_009165507.1">
    <property type="nucleotide sequence ID" value="NZ_ADFP01000097.1"/>
</dbReference>
<feature type="domain" description="Amidohydrolase-related" evidence="1">
    <location>
        <begin position="323"/>
        <end position="372"/>
    </location>
</feature>
<dbReference type="SUPFAM" id="SSF51556">
    <property type="entry name" value="Metallo-dependent hydrolases"/>
    <property type="match status" value="1"/>
</dbReference>
<organism evidence="2 3">
    <name type="scientific">Pyramidobacter piscolens W5455</name>
    <dbReference type="NCBI Taxonomy" id="352165"/>
    <lineage>
        <taxon>Bacteria</taxon>
        <taxon>Thermotogati</taxon>
        <taxon>Synergistota</taxon>
        <taxon>Synergistia</taxon>
        <taxon>Synergistales</taxon>
        <taxon>Dethiosulfovibrionaceae</taxon>
        <taxon>Pyramidobacter</taxon>
    </lineage>
</organism>
<dbReference type="InterPro" id="IPR051781">
    <property type="entry name" value="Metallo-dep_Hydrolase"/>
</dbReference>
<comment type="caution">
    <text evidence="2">The sequence shown here is derived from an EMBL/GenBank/DDBJ whole genome shotgun (WGS) entry which is preliminary data.</text>
</comment>
<proteinExistence type="predicted"/>
<dbReference type="Gene3D" id="3.20.20.140">
    <property type="entry name" value="Metal-dependent hydrolases"/>
    <property type="match status" value="1"/>
</dbReference>
<protein>
    <submittedName>
        <fullName evidence="2">Amidohydrolase family protein</fullName>
    </submittedName>
</protein>
<dbReference type="InterPro" id="IPR006680">
    <property type="entry name" value="Amidohydro-rel"/>
</dbReference>
<accession>A0ABP2HRS2</accession>
<name>A0ABP2HRS2_9BACT</name>
<evidence type="ECO:0000313" key="3">
    <source>
        <dbReference type="Proteomes" id="UP000006462"/>
    </source>
</evidence>
<dbReference type="EMBL" id="ADFP01000097">
    <property type="protein sequence ID" value="EFB90069.1"/>
    <property type="molecule type" value="Genomic_DNA"/>
</dbReference>
<dbReference type="SUPFAM" id="SSF51338">
    <property type="entry name" value="Composite domain of metallo-dependent hydrolases"/>
    <property type="match status" value="1"/>
</dbReference>
<reference evidence="2 3" key="1">
    <citation type="submission" date="2009-12" db="EMBL/GenBank/DDBJ databases">
        <authorList>
            <person name="Shrivastava S."/>
            <person name="Madupu R."/>
            <person name="Durkin A.S."/>
            <person name="Torralba M."/>
            <person name="Methe B."/>
            <person name="Sutton G.G."/>
            <person name="Strausberg R.L."/>
            <person name="Nelson K.E."/>
        </authorList>
    </citation>
    <scope>NUCLEOTIDE SEQUENCE [LARGE SCALE GENOMIC DNA]</scope>
    <source>
        <strain evidence="2 3">W5455</strain>
    </source>
</reference>
<dbReference type="PANTHER" id="PTHR43135:SF3">
    <property type="entry name" value="ALPHA-D-RIBOSE 1-METHYLPHOSPHONATE 5-TRIPHOSPHATE DIPHOSPHATASE"/>
    <property type="match status" value="1"/>
</dbReference>
<dbReference type="InterPro" id="IPR011059">
    <property type="entry name" value="Metal-dep_hydrolase_composite"/>
</dbReference>